<name>I3U7S5_ADVKW</name>
<dbReference type="AlphaFoldDB" id="I3U7S5"/>
<reference evidence="3" key="2">
    <citation type="journal article" date="2013" name="PLoS ONE">
        <title>Genome implosion elicits host-confinement in Alcaligenaceae: evidence from the comparative genomics of Tetrathiobacter kashmirensis, a pathogen in the making.</title>
        <authorList>
            <person name="Ghosh W."/>
            <person name="Alam M."/>
            <person name="Roy C."/>
            <person name="Pyne P."/>
            <person name="George A."/>
            <person name="Chakraborty R."/>
            <person name="Majumder S."/>
            <person name="Agarwal A."/>
            <person name="Chakraborty S."/>
            <person name="Majumdar S."/>
            <person name="Gupta S.K."/>
        </authorList>
    </citation>
    <scope>NUCLEOTIDE SEQUENCE [LARGE SCALE GENOMIC DNA]</scope>
    <source>
        <strain evidence="3">WT001</strain>
    </source>
</reference>
<evidence type="ECO:0000313" key="2">
    <source>
        <dbReference type="EMBL" id="AFK61063.1"/>
    </source>
</evidence>
<proteinExistence type="predicted"/>
<dbReference type="STRING" id="1036672.TKWG_02075"/>
<feature type="domain" description="HicB-like antitoxin of toxin-antitoxin system" evidence="1">
    <location>
        <begin position="4"/>
        <end position="123"/>
    </location>
</feature>
<protein>
    <recommendedName>
        <fullName evidence="1">HicB-like antitoxin of toxin-antitoxin system domain-containing protein</fullName>
    </recommendedName>
</protein>
<dbReference type="EMBL" id="CP003555">
    <property type="protein sequence ID" value="AFK61063.1"/>
    <property type="molecule type" value="Genomic_DNA"/>
</dbReference>
<gene>
    <name evidence="2" type="ordered locus">TKWG_02075</name>
</gene>
<dbReference type="Gene3D" id="3.30.160.250">
    <property type="match status" value="1"/>
</dbReference>
<keyword evidence="3" id="KW-1185">Reference proteome</keyword>
<organism evidence="2 3">
    <name type="scientific">Advenella kashmirensis (strain DSM 17095 / LMG 22695 / WT001)</name>
    <name type="common">Tetrathiobacter kashmirensis</name>
    <dbReference type="NCBI Taxonomy" id="1036672"/>
    <lineage>
        <taxon>Bacteria</taxon>
        <taxon>Pseudomonadati</taxon>
        <taxon>Pseudomonadota</taxon>
        <taxon>Betaproteobacteria</taxon>
        <taxon>Burkholderiales</taxon>
        <taxon>Alcaligenaceae</taxon>
    </lineage>
</organism>
<dbReference type="Pfam" id="PF15919">
    <property type="entry name" value="HicB_lk_antitox"/>
    <property type="match status" value="1"/>
</dbReference>
<dbReference type="InterPro" id="IPR010985">
    <property type="entry name" value="Ribbon_hlx_hlx"/>
</dbReference>
<dbReference type="GO" id="GO:0006355">
    <property type="term" value="P:regulation of DNA-templated transcription"/>
    <property type="evidence" value="ECO:0007669"/>
    <property type="project" value="InterPro"/>
</dbReference>
<dbReference type="CDD" id="cd22231">
    <property type="entry name" value="RHH_NikR_HicB-like"/>
    <property type="match status" value="1"/>
</dbReference>
<reference evidence="2 3" key="1">
    <citation type="journal article" date="2011" name="J. Bacteriol.">
        <title>Whole-genome shotgun sequencing of the sulfur-oxidizing chemoautotroph Tetrathiobacter kashmirensis.</title>
        <authorList>
            <person name="Ghosh W."/>
            <person name="George A."/>
            <person name="Agarwal A."/>
            <person name="Raj P."/>
            <person name="Alam M."/>
            <person name="Pyne P."/>
            <person name="Das Gupta S.K."/>
        </authorList>
    </citation>
    <scope>NUCLEOTIDE SEQUENCE [LARGE SCALE GENOMIC DNA]</scope>
    <source>
        <strain evidence="2 3">WT001</strain>
    </source>
</reference>
<dbReference type="SUPFAM" id="SSF143100">
    <property type="entry name" value="TTHA1013/TTHA0281-like"/>
    <property type="match status" value="1"/>
</dbReference>
<dbReference type="KEGG" id="aka:TKWG_02075"/>
<dbReference type="Proteomes" id="UP000005267">
    <property type="component" value="Chromosome"/>
</dbReference>
<dbReference type="InterPro" id="IPR035069">
    <property type="entry name" value="TTHA1013/TTHA0281-like"/>
</dbReference>
<dbReference type="SUPFAM" id="SSF47598">
    <property type="entry name" value="Ribbon-helix-helix"/>
    <property type="match status" value="1"/>
</dbReference>
<accession>I3U7S5</accession>
<evidence type="ECO:0000259" key="1">
    <source>
        <dbReference type="Pfam" id="PF15919"/>
    </source>
</evidence>
<evidence type="ECO:0000313" key="3">
    <source>
        <dbReference type="Proteomes" id="UP000005267"/>
    </source>
</evidence>
<dbReference type="HOGENOM" id="CLU_114047_1_1_4"/>
<sequence length="130" mass="14682">MMFYPAYIHKDRDSAYSVTFPDFPGCFTAADELADLPRLAQEAVEVYFEGEDVAIAPPSSFEDWCNDERFQDGCWMLVDIDLSRIDTKAVRLNISLPQNLVHRIDARAKALHMSRSAFLANAAEKEMATS</sequence>
<dbReference type="InterPro" id="IPR031807">
    <property type="entry name" value="HicB-like"/>
</dbReference>